<accession>A0A369K6Z3</accession>
<dbReference type="OrthoDB" id="2885854at2759"/>
<dbReference type="InParanoid" id="A0A369K6Z3"/>
<reference evidence="1" key="1">
    <citation type="submission" date="2018-04" db="EMBL/GenBank/DDBJ databases">
        <title>Whole genome sequencing of Hypsizygus marmoreus.</title>
        <authorList>
            <person name="Choi I.-G."/>
            <person name="Min B."/>
            <person name="Kim J.-G."/>
            <person name="Kim S."/>
            <person name="Oh Y.-L."/>
            <person name="Kong W.-S."/>
            <person name="Park H."/>
            <person name="Jeong J."/>
            <person name="Song E.-S."/>
        </authorList>
    </citation>
    <scope>NUCLEOTIDE SEQUENCE [LARGE SCALE GENOMIC DNA]</scope>
    <source>
        <strain evidence="1">51987-8</strain>
    </source>
</reference>
<dbReference type="EMBL" id="LUEZ02000010">
    <property type="protein sequence ID" value="RDB29342.1"/>
    <property type="molecule type" value="Genomic_DNA"/>
</dbReference>
<sequence>MTSSPVISTMKFGAVASTLLITLSFGLYAAASPLDTSLAAPLPSYLGSSNTFYRAVTGGELSQVNAIYHVGAHPTKHTTEAGDFSYSGGLYVFKDINEAKQWGTCWAKVQLDPAKKKWYLITMTYTPNSRLTTKTFKDQTAEWKTFVNGNYVKQGPHYDIIEGPISVGNGDRLQAYINGDQKMVWQGAFVGQNALATLLVTAVTLYDDSWSVRECCRNCNIQLVDQSAANQWALFQ</sequence>
<proteinExistence type="predicted"/>
<comment type="caution">
    <text evidence="1">The sequence shown here is derived from an EMBL/GenBank/DDBJ whole genome shotgun (WGS) entry which is preliminary data.</text>
</comment>
<evidence type="ECO:0000313" key="2">
    <source>
        <dbReference type="Proteomes" id="UP000076154"/>
    </source>
</evidence>
<name>A0A369K6Z3_HYPMA</name>
<protein>
    <submittedName>
        <fullName evidence="1">Uncharacterized protein</fullName>
    </submittedName>
</protein>
<keyword evidence="2" id="KW-1185">Reference proteome</keyword>
<gene>
    <name evidence="1" type="ORF">Hypma_014852</name>
</gene>
<evidence type="ECO:0000313" key="1">
    <source>
        <dbReference type="EMBL" id="RDB29342.1"/>
    </source>
</evidence>
<organism evidence="1 2">
    <name type="scientific">Hypsizygus marmoreus</name>
    <name type="common">White beech mushroom</name>
    <name type="synonym">Agaricus marmoreus</name>
    <dbReference type="NCBI Taxonomy" id="39966"/>
    <lineage>
        <taxon>Eukaryota</taxon>
        <taxon>Fungi</taxon>
        <taxon>Dikarya</taxon>
        <taxon>Basidiomycota</taxon>
        <taxon>Agaricomycotina</taxon>
        <taxon>Agaricomycetes</taxon>
        <taxon>Agaricomycetidae</taxon>
        <taxon>Agaricales</taxon>
        <taxon>Tricholomatineae</taxon>
        <taxon>Lyophyllaceae</taxon>
        <taxon>Hypsizygus</taxon>
    </lineage>
</organism>
<dbReference type="AlphaFoldDB" id="A0A369K6Z3"/>
<dbReference type="Proteomes" id="UP000076154">
    <property type="component" value="Unassembled WGS sequence"/>
</dbReference>